<gene>
    <name evidence="9" type="ORF">B9J08_003498</name>
    <name evidence="8" type="ORF">B9J08_01357</name>
</gene>
<evidence type="ECO:0000313" key="8">
    <source>
        <dbReference type="EMBL" id="KAK8443000.1"/>
    </source>
</evidence>
<dbReference type="GO" id="GO:0003676">
    <property type="term" value="F:nucleic acid binding"/>
    <property type="evidence" value="ECO:0007669"/>
    <property type="project" value="InterPro"/>
</dbReference>
<dbReference type="InterPro" id="IPR036869">
    <property type="entry name" value="J_dom_sf"/>
</dbReference>
<evidence type="ECO:0000256" key="3">
    <source>
        <dbReference type="ARBA" id="ARBA00022833"/>
    </source>
</evidence>
<dbReference type="InterPro" id="IPR036236">
    <property type="entry name" value="Znf_C2H2_sf"/>
</dbReference>
<sequence length="563" mass="64786">MKTCYYELLEVEPTASDLELKKAFRKKALQLHPDKNPHDIEGANARFGLVRAAYEVLSDPQERAWYDSHKSQILREDEDYDDDSFVPDMVIPSISVEELLRYFNPSFYQRQDDSLAGFYSVASRVFEKLASEEVAHAKYQQIKSHMKYMDDSPNVNALDESVLLFPRFGNSHSDFASAVKPFYTAWSGFSTVKSFSWVDQYRYSAAPDRRTRRLMEKENKKARDNARKEYNETVRRFVSFIKKRDERVKKGAEKYEASRKKQHRENLERQAKQQRVKQLAEMSNYNVQDWQRYSVEDLDELEATLKAEYELESEQSTDSEFDDFADANENIFECVACDKVFKSQNQMDAHERSKKHKQAVQELREELLREGVELGFDDRGDDASSIEEKVNNEANGGDQNESVHESNADETNDIEDKENLHNLQVDDDIDSDYKSEIESGATEAQARSRSRRTAKIQRSLDDELAQLASGIKIEDDDDDWGTKKGKGGKKKKKQEPSYLNTPTPAPQAQDTYSGPKRVPNGAEKCVVCDEVFTSRNKLFQHVNNTGHAAPVTKVKKKKGKGKK</sequence>
<dbReference type="PRINTS" id="PR00625">
    <property type="entry name" value="JDOMAIN"/>
</dbReference>
<dbReference type="PANTHER" id="PTHR44029:SF1">
    <property type="entry name" value="DNAJ HOMOLOG SUBFAMILY C MEMBER 21"/>
    <property type="match status" value="1"/>
</dbReference>
<feature type="compositionally biased region" description="Basic residues" evidence="5">
    <location>
        <begin position="553"/>
        <end position="563"/>
    </location>
</feature>
<dbReference type="FunFam" id="1.10.287.110:FF:000046">
    <property type="entry name" value="dnaJ homolog subfamily C member 21"/>
    <property type="match status" value="1"/>
</dbReference>
<dbReference type="InterPro" id="IPR003604">
    <property type="entry name" value="Matrin/U1-like-C_Znf_C2H2"/>
</dbReference>
<proteinExistence type="predicted"/>
<dbReference type="Gene3D" id="3.30.160.60">
    <property type="entry name" value="Classic Zinc Finger"/>
    <property type="match status" value="1"/>
</dbReference>
<dbReference type="PROSITE" id="PS50157">
    <property type="entry name" value="ZINC_FINGER_C2H2_2"/>
    <property type="match status" value="1"/>
</dbReference>
<evidence type="ECO:0000256" key="2">
    <source>
        <dbReference type="ARBA" id="ARBA00022771"/>
    </source>
</evidence>
<dbReference type="VEuPathDB" id="FungiDB:CJI96_0001970"/>
<dbReference type="VEuPathDB" id="FungiDB:CJJ09_000608"/>
<keyword evidence="1" id="KW-0479">Metal-binding</keyword>
<protein>
    <recommendedName>
        <fullName evidence="11">J domain-containing protein</fullName>
    </recommendedName>
</protein>
<dbReference type="Pfam" id="PF21884">
    <property type="entry name" value="ZUO1-like_ZHD"/>
    <property type="match status" value="1"/>
</dbReference>
<feature type="compositionally biased region" description="Polar residues" evidence="5">
    <location>
        <begin position="497"/>
        <end position="512"/>
    </location>
</feature>
<dbReference type="CDD" id="cd06257">
    <property type="entry name" value="DnaJ"/>
    <property type="match status" value="1"/>
</dbReference>
<dbReference type="SMART" id="SM00355">
    <property type="entry name" value="ZnF_C2H2"/>
    <property type="match status" value="2"/>
</dbReference>
<keyword evidence="10" id="KW-1185">Reference proteome</keyword>
<dbReference type="STRING" id="498019.A0A2H0ZNJ5"/>
<reference evidence="9" key="2">
    <citation type="submission" date="2017-11" db="EMBL/GenBank/DDBJ databases">
        <title>Candida auris genome assembly and annotation.</title>
        <authorList>
            <person name="Munoz J.F."/>
            <person name="Gade L.G."/>
            <person name="Chow N.A."/>
            <person name="Litvintseva A.P."/>
            <person name="Loparev V.N."/>
            <person name="Cuomo C.A."/>
        </authorList>
    </citation>
    <scope>NUCLEOTIDE SEQUENCE</scope>
    <source>
        <strain evidence="9">B8441</strain>
    </source>
</reference>
<reference evidence="9 10" key="1">
    <citation type="journal article" date="2017" name="Clin. Infect. Dis.">
        <title>Simultaneous emergence of multidrug-resistant Candida auris on 3 continents confirmed by whole-genome sequencing and epidemiological analyses.</title>
        <authorList>
            <person name="Lockhart S.R."/>
            <person name="Etienne K.A."/>
            <person name="Vallabhaneni S."/>
            <person name="Farooqi J."/>
            <person name="Chowdhary A."/>
            <person name="Govender N.P."/>
            <person name="Colombo A.L."/>
            <person name="Calvo B."/>
            <person name="Cuomo C.A."/>
            <person name="Desjardins C.A."/>
            <person name="Berkow E.L."/>
            <person name="Castanheira M."/>
            <person name="Magobo R.E."/>
            <person name="Jabeen K."/>
            <person name="Asghar R.J."/>
            <person name="Meis J.F."/>
            <person name="Jackson B."/>
            <person name="Chiller T."/>
            <person name="Litvintseva A.P."/>
        </authorList>
    </citation>
    <scope>NUCLEOTIDE SEQUENCE [LARGE SCALE GENOMIC DNA]</scope>
    <source>
        <strain evidence="9 10">B8441</strain>
    </source>
</reference>
<dbReference type="InterPro" id="IPR022755">
    <property type="entry name" value="Znf_C2H2_jaz"/>
</dbReference>
<dbReference type="VEuPathDB" id="FungiDB:CJI97_003572"/>
<evidence type="ECO:0000256" key="5">
    <source>
        <dbReference type="SAM" id="MobiDB-lite"/>
    </source>
</evidence>
<feature type="region of interest" description="Disordered" evidence="5">
    <location>
        <begin position="390"/>
        <end position="519"/>
    </location>
</feature>
<name>A0A2H0ZNJ5_CANAR</name>
<reference evidence="8 10" key="3">
    <citation type="journal article" date="2018" name="Nat. Commun.">
        <title>Genomic insights into multidrug-resistance, mating and virulence in Candida auris and related emerging species.</title>
        <authorList>
            <person name="Munoz J.F."/>
            <person name="Gade L."/>
            <person name="Chow N.A."/>
            <person name="Loparev V.N."/>
            <person name="Juieng P."/>
            <person name="Berkow E.L."/>
            <person name="Farrer R.A."/>
            <person name="Litvintseva A.P."/>
            <person name="Cuomo C.A."/>
        </authorList>
    </citation>
    <scope>GENOME REANNOTATION</scope>
    <source>
        <strain evidence="8 10">B8441</strain>
    </source>
</reference>
<dbReference type="Gene3D" id="1.10.287.110">
    <property type="entry name" value="DnaJ domain"/>
    <property type="match status" value="1"/>
</dbReference>
<feature type="region of interest" description="Disordered" evidence="5">
    <location>
        <begin position="544"/>
        <end position="563"/>
    </location>
</feature>
<dbReference type="GO" id="GO:0008270">
    <property type="term" value="F:zinc ion binding"/>
    <property type="evidence" value="ECO:0007669"/>
    <property type="project" value="UniProtKB-KW"/>
</dbReference>
<dbReference type="VEuPathDB" id="FungiDB:B9J08_003498"/>
<dbReference type="VEuPathDB" id="FungiDB:CJJ07_001706"/>
<dbReference type="SUPFAM" id="SSF57667">
    <property type="entry name" value="beta-beta-alpha zinc fingers"/>
    <property type="match status" value="1"/>
</dbReference>
<dbReference type="VEuPathDB" id="FungiDB:QG37_07553"/>
<evidence type="ECO:0000259" key="7">
    <source>
        <dbReference type="PROSITE" id="PS50157"/>
    </source>
</evidence>
<organism evidence="9">
    <name type="scientific">Candidozyma auris</name>
    <name type="common">Yeast</name>
    <name type="synonym">Candida auris</name>
    <dbReference type="NCBI Taxonomy" id="498019"/>
    <lineage>
        <taxon>Eukaryota</taxon>
        <taxon>Fungi</taxon>
        <taxon>Dikarya</taxon>
        <taxon>Ascomycota</taxon>
        <taxon>Saccharomycotina</taxon>
        <taxon>Pichiomycetes</taxon>
        <taxon>Metschnikowiaceae</taxon>
        <taxon>Candidozyma</taxon>
    </lineage>
</organism>
<feature type="region of interest" description="Disordered" evidence="5">
    <location>
        <begin position="251"/>
        <end position="273"/>
    </location>
</feature>
<feature type="domain" description="C2H2-type" evidence="7">
    <location>
        <begin position="332"/>
        <end position="356"/>
    </location>
</feature>
<dbReference type="Proteomes" id="UP000230249">
    <property type="component" value="Unassembled WGS sequence"/>
</dbReference>
<evidence type="ECO:0000259" key="6">
    <source>
        <dbReference type="PROSITE" id="PS50076"/>
    </source>
</evidence>
<feature type="compositionally biased region" description="Basic residues" evidence="5">
    <location>
        <begin position="483"/>
        <end position="493"/>
    </location>
</feature>
<dbReference type="InterPro" id="IPR051964">
    <property type="entry name" value="Chaperone_stress_response"/>
</dbReference>
<dbReference type="Pfam" id="PF00226">
    <property type="entry name" value="DnaJ"/>
    <property type="match status" value="1"/>
</dbReference>
<comment type="caution">
    <text evidence="9">The sequence shown here is derived from an EMBL/GenBank/DDBJ whole genome shotgun (WGS) entry which is preliminary data.</text>
</comment>
<feature type="domain" description="J" evidence="6">
    <location>
        <begin position="4"/>
        <end position="70"/>
    </location>
</feature>
<dbReference type="Pfam" id="PF12171">
    <property type="entry name" value="zf-C2H2_jaz"/>
    <property type="match status" value="1"/>
</dbReference>
<feature type="compositionally biased region" description="Basic and acidic residues" evidence="5">
    <location>
        <begin position="251"/>
        <end position="271"/>
    </location>
</feature>
<evidence type="ECO:0000313" key="9">
    <source>
        <dbReference type="EMBL" id="PIS51892.1"/>
    </source>
</evidence>
<dbReference type="PANTHER" id="PTHR44029">
    <property type="entry name" value="DNAJ HOMOLOG SUBFAMILY C MEMBER 21"/>
    <property type="match status" value="1"/>
</dbReference>
<dbReference type="EMBL" id="PEKT03000001">
    <property type="protein sequence ID" value="KAK8443000.1"/>
    <property type="molecule type" value="Genomic_DNA"/>
</dbReference>
<dbReference type="PROSITE" id="PS50076">
    <property type="entry name" value="DNAJ_2"/>
    <property type="match status" value="1"/>
</dbReference>
<dbReference type="InterPro" id="IPR054076">
    <property type="entry name" value="ZUO1-like_ZHD"/>
</dbReference>
<dbReference type="EMBL" id="PEKT02000007">
    <property type="protein sequence ID" value="PIS51892.1"/>
    <property type="molecule type" value="Genomic_DNA"/>
</dbReference>
<keyword evidence="2 4" id="KW-0863">Zinc-finger</keyword>
<dbReference type="AlphaFoldDB" id="A0A2H0ZNJ5"/>
<dbReference type="PROSITE" id="PS00028">
    <property type="entry name" value="ZINC_FINGER_C2H2_1"/>
    <property type="match status" value="2"/>
</dbReference>
<dbReference type="GO" id="GO:0005737">
    <property type="term" value="C:cytoplasm"/>
    <property type="evidence" value="ECO:0007669"/>
    <property type="project" value="TreeGrafter"/>
</dbReference>
<evidence type="ECO:0000256" key="4">
    <source>
        <dbReference type="PROSITE-ProRule" id="PRU00042"/>
    </source>
</evidence>
<dbReference type="SMART" id="SM00451">
    <property type="entry name" value="ZnF_U1"/>
    <property type="match status" value="2"/>
</dbReference>
<dbReference type="SUPFAM" id="SSF46565">
    <property type="entry name" value="Chaperone J-domain"/>
    <property type="match status" value="1"/>
</dbReference>
<keyword evidence="3" id="KW-0862">Zinc</keyword>
<accession>A0A2H0ZNJ5</accession>
<evidence type="ECO:0008006" key="11">
    <source>
        <dbReference type="Google" id="ProtNLM"/>
    </source>
</evidence>
<dbReference type="SMART" id="SM00271">
    <property type="entry name" value="DnaJ"/>
    <property type="match status" value="1"/>
</dbReference>
<dbReference type="OMA" id="RANHEES"/>
<dbReference type="InterPro" id="IPR001623">
    <property type="entry name" value="DnaJ_domain"/>
</dbReference>
<evidence type="ECO:0000313" key="10">
    <source>
        <dbReference type="Proteomes" id="UP000230249"/>
    </source>
</evidence>
<dbReference type="InterPro" id="IPR013087">
    <property type="entry name" value="Znf_C2H2_type"/>
</dbReference>
<evidence type="ECO:0000256" key="1">
    <source>
        <dbReference type="ARBA" id="ARBA00022723"/>
    </source>
</evidence>
<reference evidence="8" key="4">
    <citation type="submission" date="2024-03" db="EMBL/GenBank/DDBJ databases">
        <title>Improved genome assembly of Candida auris strain B8441 and annotation of B11205.</title>
        <authorList>
            <person name="Cauldron N.C."/>
            <person name="Shea T."/>
            <person name="Cuomo C.A."/>
        </authorList>
    </citation>
    <scope>NUCLEOTIDE SEQUENCE</scope>
    <source>
        <strain evidence="8">B8441</strain>
    </source>
</reference>